<proteinExistence type="predicted"/>
<dbReference type="EMBL" id="SSND01000004">
    <property type="protein sequence ID" value="THD82312.1"/>
    <property type="molecule type" value="Genomic_DNA"/>
</dbReference>
<dbReference type="Proteomes" id="UP000309450">
    <property type="component" value="Unassembled WGS sequence"/>
</dbReference>
<name>A0A4S3MK32_9RHOB</name>
<dbReference type="Pfam" id="PF00174">
    <property type="entry name" value="Oxidored_molyb"/>
    <property type="match status" value="1"/>
</dbReference>
<dbReference type="Gene3D" id="3.90.420.10">
    <property type="entry name" value="Oxidoreductase, molybdopterin-binding domain"/>
    <property type="match status" value="1"/>
</dbReference>
<accession>A0A4S3MK32</accession>
<dbReference type="SUPFAM" id="SSF56524">
    <property type="entry name" value="Oxidoreductase molybdopterin-binding domain"/>
    <property type="match status" value="1"/>
</dbReference>
<feature type="chain" id="PRO_5020808434" evidence="1">
    <location>
        <begin position="39"/>
        <end position="185"/>
    </location>
</feature>
<sequence>MNLVARPASVRRICLWSLRYVVVAAITAAALSGTPVRADGFDAPTGRVILTVSGNIEKTNENGVLALDQTLLETLPQHEFSTSTIWTEGVITFRGVLLRDLLQAVGSNGGTVVLTALNDYRISVPVADATGAGPMVAYLMNGAPMPVRDKGPIWLVYPYDADPAFRTEQTYARSIWQLDRIEVLD</sequence>
<comment type="caution">
    <text evidence="3">The sequence shown here is derived from an EMBL/GenBank/DDBJ whole genome shotgun (WGS) entry which is preliminary data.</text>
</comment>
<feature type="signal peptide" evidence="1">
    <location>
        <begin position="1"/>
        <end position="38"/>
    </location>
</feature>
<dbReference type="InterPro" id="IPR000572">
    <property type="entry name" value="OxRdtase_Mopterin-bd_dom"/>
</dbReference>
<dbReference type="RefSeq" id="WP_136395420.1">
    <property type="nucleotide sequence ID" value="NZ_SSND01000004.1"/>
</dbReference>
<evidence type="ECO:0000259" key="2">
    <source>
        <dbReference type="Pfam" id="PF00174"/>
    </source>
</evidence>
<keyword evidence="1" id="KW-0732">Signal</keyword>
<keyword evidence="4" id="KW-1185">Reference proteome</keyword>
<evidence type="ECO:0000313" key="4">
    <source>
        <dbReference type="Proteomes" id="UP000309450"/>
    </source>
</evidence>
<evidence type="ECO:0000313" key="3">
    <source>
        <dbReference type="EMBL" id="THD82312.1"/>
    </source>
</evidence>
<dbReference type="AlphaFoldDB" id="A0A4S3MK32"/>
<evidence type="ECO:0000256" key="1">
    <source>
        <dbReference type="SAM" id="SignalP"/>
    </source>
</evidence>
<protein>
    <submittedName>
        <fullName evidence="3">Oxidoreductase</fullName>
    </submittedName>
</protein>
<feature type="domain" description="Oxidoreductase molybdopterin-binding" evidence="2">
    <location>
        <begin position="86"/>
        <end position="158"/>
    </location>
</feature>
<gene>
    <name evidence="3" type="ORF">E7811_14705</name>
</gene>
<dbReference type="InterPro" id="IPR036374">
    <property type="entry name" value="OxRdtase_Mopterin-bd_sf"/>
</dbReference>
<dbReference type="OrthoDB" id="9798763at2"/>
<organism evidence="3 4">
    <name type="scientific">Aliigemmobacter aestuarii</name>
    <dbReference type="NCBI Taxonomy" id="1445661"/>
    <lineage>
        <taxon>Bacteria</taxon>
        <taxon>Pseudomonadati</taxon>
        <taxon>Pseudomonadota</taxon>
        <taxon>Alphaproteobacteria</taxon>
        <taxon>Rhodobacterales</taxon>
        <taxon>Paracoccaceae</taxon>
        <taxon>Aliigemmobacter</taxon>
    </lineage>
</organism>
<reference evidence="3 4" key="1">
    <citation type="submission" date="2019-04" db="EMBL/GenBank/DDBJ databases">
        <title>Draft genome sequence of Gemmobacter aestuarii sp. nov.</title>
        <authorList>
            <person name="Hameed A."/>
            <person name="Lin S.-Y."/>
            <person name="Shahina M."/>
            <person name="Lai W.-A."/>
            <person name="Young C.-C."/>
        </authorList>
    </citation>
    <scope>NUCLEOTIDE SEQUENCE [LARGE SCALE GENOMIC DNA]</scope>
    <source>
        <strain evidence="3 4">CC-PW-75</strain>
    </source>
</reference>